<dbReference type="PANTHER" id="PTHR36302:SF1">
    <property type="entry name" value="COPPER CHAPERONE PCU(A)C"/>
    <property type="match status" value="1"/>
</dbReference>
<dbReference type="Proteomes" id="UP000297948">
    <property type="component" value="Unassembled WGS sequence"/>
</dbReference>
<dbReference type="InterPro" id="IPR058248">
    <property type="entry name" value="Lxx211020-like"/>
</dbReference>
<sequence>MAAPLGACVTALVLLDAYTATGAAGDPAARISVANGRVFVPLSTESTAAFFGISDTGACEDLLESVSSTSLRVTVPSRNVSKDGVGRMEAAGPLTIPARSRVRLTPFDVGIMVLDPPKPNAGDRVGIDLWFRSSGLVHSEAVVVPARW</sequence>
<dbReference type="Gene3D" id="2.60.40.1890">
    <property type="entry name" value="PCu(A)C copper chaperone"/>
    <property type="match status" value="1"/>
</dbReference>
<keyword evidence="1" id="KW-0732">Signal</keyword>
<evidence type="ECO:0000313" key="3">
    <source>
        <dbReference type="Proteomes" id="UP000297948"/>
    </source>
</evidence>
<name>A0A4Z0HDP6_9ACTN</name>
<dbReference type="Pfam" id="PF04314">
    <property type="entry name" value="PCuAC"/>
    <property type="match status" value="1"/>
</dbReference>
<comment type="caution">
    <text evidence="2">The sequence shown here is derived from an EMBL/GenBank/DDBJ whole genome shotgun (WGS) entry which is preliminary data.</text>
</comment>
<dbReference type="EMBL" id="SRID01000005">
    <property type="protein sequence ID" value="TGB18812.1"/>
    <property type="molecule type" value="Genomic_DNA"/>
</dbReference>
<feature type="chain" id="PRO_5021465539" evidence="1">
    <location>
        <begin position="23"/>
        <end position="148"/>
    </location>
</feature>
<dbReference type="AlphaFoldDB" id="A0A4Z0HDP6"/>
<proteinExistence type="predicted"/>
<keyword evidence="3" id="KW-1185">Reference proteome</keyword>
<feature type="signal peptide" evidence="1">
    <location>
        <begin position="1"/>
        <end position="22"/>
    </location>
</feature>
<dbReference type="OrthoDB" id="4328980at2"/>
<organism evidence="2 3">
    <name type="scientific">Streptomyces palmae</name>
    <dbReference type="NCBI Taxonomy" id="1701085"/>
    <lineage>
        <taxon>Bacteria</taxon>
        <taxon>Bacillati</taxon>
        <taxon>Actinomycetota</taxon>
        <taxon>Actinomycetes</taxon>
        <taxon>Kitasatosporales</taxon>
        <taxon>Streptomycetaceae</taxon>
        <taxon>Streptomyces</taxon>
    </lineage>
</organism>
<dbReference type="InterPro" id="IPR007410">
    <property type="entry name" value="LpqE-like"/>
</dbReference>
<evidence type="ECO:0000256" key="1">
    <source>
        <dbReference type="SAM" id="SignalP"/>
    </source>
</evidence>
<dbReference type="SUPFAM" id="SSF110087">
    <property type="entry name" value="DR1885-like metal-binding protein"/>
    <property type="match status" value="1"/>
</dbReference>
<protein>
    <submittedName>
        <fullName evidence="2">Copper chaperone PCu(A)C</fullName>
    </submittedName>
</protein>
<dbReference type="PANTHER" id="PTHR36302">
    <property type="entry name" value="BLR7088 PROTEIN"/>
    <property type="match status" value="1"/>
</dbReference>
<evidence type="ECO:0000313" key="2">
    <source>
        <dbReference type="EMBL" id="TGB18812.1"/>
    </source>
</evidence>
<accession>A0A4Z0HDP6</accession>
<reference evidence="2 3" key="1">
    <citation type="submission" date="2019-03" db="EMBL/GenBank/DDBJ databases">
        <authorList>
            <person name="Gonzalez-Pimentel J.L."/>
        </authorList>
    </citation>
    <scope>NUCLEOTIDE SEQUENCE [LARGE SCALE GENOMIC DNA]</scope>
    <source>
        <strain evidence="2 3">JCM 31289</strain>
    </source>
</reference>
<gene>
    <name evidence="2" type="ORF">E4099_01525</name>
</gene>
<dbReference type="InterPro" id="IPR036182">
    <property type="entry name" value="PCuAC_sf"/>
</dbReference>